<dbReference type="InterPro" id="IPR002018">
    <property type="entry name" value="CarbesteraseB"/>
</dbReference>
<dbReference type="PROSITE" id="PS00122">
    <property type="entry name" value="CARBOXYLESTERASE_B_1"/>
    <property type="match status" value="1"/>
</dbReference>
<proteinExistence type="inferred from homology"/>
<feature type="domain" description="Carboxylesterase type B" evidence="4">
    <location>
        <begin position="39"/>
        <end position="559"/>
    </location>
</feature>
<dbReference type="PANTHER" id="PTHR44590:SF3">
    <property type="entry name" value="CARBOXYLESTERASE TYPE B DOMAIN-CONTAINING PROTEIN"/>
    <property type="match status" value="1"/>
</dbReference>
<protein>
    <submittedName>
        <fullName evidence="6">DUF19 domain-containing protein</fullName>
    </submittedName>
</protein>
<keyword evidence="5" id="KW-1185">Reference proteome</keyword>
<dbReference type="Proteomes" id="UP000035681">
    <property type="component" value="Unplaced"/>
</dbReference>
<dbReference type="InterPro" id="IPR029058">
    <property type="entry name" value="AB_hydrolase_fold"/>
</dbReference>
<keyword evidence="2" id="KW-0719">Serine esterase</keyword>
<accession>A0AAF5D2C5</accession>
<name>A0AAF5D2C5_STRER</name>
<dbReference type="Gene3D" id="3.40.50.1820">
    <property type="entry name" value="alpha/beta hydrolase"/>
    <property type="match status" value="1"/>
</dbReference>
<comment type="similarity">
    <text evidence="1">Belongs to the type-B carboxylesterase/lipase family.</text>
</comment>
<evidence type="ECO:0000256" key="2">
    <source>
        <dbReference type="ARBA" id="ARBA00022487"/>
    </source>
</evidence>
<keyword evidence="3" id="KW-0378">Hydrolase</keyword>
<evidence type="ECO:0000313" key="5">
    <source>
        <dbReference type="Proteomes" id="UP000035681"/>
    </source>
</evidence>
<evidence type="ECO:0000259" key="4">
    <source>
        <dbReference type="Pfam" id="PF00135"/>
    </source>
</evidence>
<dbReference type="AlphaFoldDB" id="A0AAF5D2C5"/>
<evidence type="ECO:0000256" key="1">
    <source>
        <dbReference type="ARBA" id="ARBA00005964"/>
    </source>
</evidence>
<dbReference type="WBParaSite" id="TCONS_00004967.p1">
    <property type="protein sequence ID" value="TCONS_00004967.p1"/>
    <property type="gene ID" value="XLOC_003252"/>
</dbReference>
<dbReference type="SUPFAM" id="SSF53474">
    <property type="entry name" value="alpha/beta-Hydrolases"/>
    <property type="match status" value="1"/>
</dbReference>
<organism evidence="5 6">
    <name type="scientific">Strongyloides stercoralis</name>
    <name type="common">Threadworm</name>
    <dbReference type="NCBI Taxonomy" id="6248"/>
    <lineage>
        <taxon>Eukaryota</taxon>
        <taxon>Metazoa</taxon>
        <taxon>Ecdysozoa</taxon>
        <taxon>Nematoda</taxon>
        <taxon>Chromadorea</taxon>
        <taxon>Rhabditida</taxon>
        <taxon>Tylenchina</taxon>
        <taxon>Panagrolaimomorpha</taxon>
        <taxon>Strongyloidoidea</taxon>
        <taxon>Strongyloididae</taxon>
        <taxon>Strongyloides</taxon>
    </lineage>
</organism>
<dbReference type="Pfam" id="PF00135">
    <property type="entry name" value="COesterase"/>
    <property type="match status" value="1"/>
</dbReference>
<evidence type="ECO:0000313" key="6">
    <source>
        <dbReference type="WBParaSite" id="TCONS_00004967.p1"/>
    </source>
</evidence>
<dbReference type="GO" id="GO:0052689">
    <property type="term" value="F:carboxylic ester hydrolase activity"/>
    <property type="evidence" value="ECO:0007669"/>
    <property type="project" value="UniProtKB-KW"/>
</dbReference>
<dbReference type="InterPro" id="IPR019826">
    <property type="entry name" value="Carboxylesterase_B_AS"/>
</dbReference>
<dbReference type="PANTHER" id="PTHR44590">
    <property type="entry name" value="CARBOXYLIC ESTER HYDROLASE-RELATED"/>
    <property type="match status" value="1"/>
</dbReference>
<sequence>IQILEIKMILISIINKKIIILISTILCSLTNNLVYTISPKASTPLGFYEGFEYKDVYVYLGIRYASPPIGEKRFEKPTVVERHEDIYDAIHFGNACPTAHRHEYIYTKQNISEDCLFLNIMTPKDEPKSKDGYPVLVYIHGGGFSFGDSAYLGYKKIVENIVSKGIVVVTIQYRLGFLGFATTGDAILPGNIGLWDQTYALYFVDGIISSFRGNRDDITISGTSAGSASVGALTISPHSNFMFKRTIQFSGSILNDFGLSKQSEIYSKKLFESAGCLHKDNLETLKCMKEKSLEELYDAMDKVGIHSSIFTDHMFTPRIDDDFFPGRMETLIKVADKKPSMIGLATKECSVGLFNNFNRTYNLDKETLDNFDKKALESFIAEIVLPYEETGRNGGAFRHHLFNFVVDKDSIPNTATKEEIRQHYLEKLVEVSSDIAINVGVYHEMQIKLYNDWPIYFFTMDHYNEYMQRNLPVKGATHVAEGSYLFDSDPIPLDKYTEEDKNFEESLSISVTNFVKTGNPSLQDIKWNPLTKENPSQHLSFDGKGNKIISEYNSERIEFYVNELPKKVGTGILSKTRIPSAEIRSMRVVLFFFAFISIASAVFIDDFFNLPDHVLARIPLFAPEGVSCNDVKFKYCQAEFNKALNIDQSLTWRNGTDFLKAVKKAIVSNGTDIGFIGTCQARKSFYNCFGDTYSACVNNYYLISKMSSSDKLSNAYRYTGIFKELDFVCNGGFEIAINEYSTIIGLDTSTTAIQCMNTFDSSITHESAQICKAAGTFSTCLQNYFNQQLGLVEGWWACEKTRSAFAETCSQIRCLVTSTPSN</sequence>
<evidence type="ECO:0000256" key="3">
    <source>
        <dbReference type="ARBA" id="ARBA00022801"/>
    </source>
</evidence>
<reference evidence="6" key="1">
    <citation type="submission" date="2024-02" db="UniProtKB">
        <authorList>
            <consortium name="WormBaseParasite"/>
        </authorList>
    </citation>
    <scope>IDENTIFICATION</scope>
</reference>